<dbReference type="EMBL" id="CAADFL010000008">
    <property type="protein sequence ID" value="VFK05994.1"/>
    <property type="molecule type" value="Genomic_DNA"/>
</dbReference>
<evidence type="ECO:0000313" key="10">
    <source>
        <dbReference type="EMBL" id="VFJ44531.1"/>
    </source>
</evidence>
<proteinExistence type="inferred from homology"/>
<keyword evidence="4" id="KW-0479">Metal-binding</keyword>
<evidence type="ECO:0000256" key="2">
    <source>
        <dbReference type="ARBA" id="ARBA00022649"/>
    </source>
</evidence>
<evidence type="ECO:0000256" key="1">
    <source>
        <dbReference type="ARBA" id="ARBA00001946"/>
    </source>
</evidence>
<gene>
    <name evidence="9" type="ORF">BECKFM1743A_GA0114220_1001412</name>
    <name evidence="11" type="ORF">BECKFM1743B_GA0114221_1000818</name>
    <name evidence="10" type="ORF">BECKFM1743C_GA0114222_1001214</name>
</gene>
<dbReference type="EMBL" id="CAADEZ010000014">
    <property type="protein sequence ID" value="VFJ44125.1"/>
    <property type="molecule type" value="Genomic_DNA"/>
</dbReference>
<dbReference type="SUPFAM" id="SSF88723">
    <property type="entry name" value="PIN domain-like"/>
    <property type="match status" value="1"/>
</dbReference>
<keyword evidence="3" id="KW-0540">Nuclease</keyword>
<name>A0A450RY20_9GAMM</name>
<keyword evidence="6" id="KW-0460">Magnesium</keyword>
<feature type="domain" description="PIN" evidence="8">
    <location>
        <begin position="2"/>
        <end position="130"/>
    </location>
</feature>
<keyword evidence="5" id="KW-0378">Hydrolase</keyword>
<dbReference type="InterPro" id="IPR002716">
    <property type="entry name" value="PIN_dom"/>
</dbReference>
<evidence type="ECO:0000313" key="9">
    <source>
        <dbReference type="EMBL" id="VFJ44125.1"/>
    </source>
</evidence>
<organism evidence="9">
    <name type="scientific">Candidatus Kentrum sp. FM</name>
    <dbReference type="NCBI Taxonomy" id="2126340"/>
    <lineage>
        <taxon>Bacteria</taxon>
        <taxon>Pseudomonadati</taxon>
        <taxon>Pseudomonadota</taxon>
        <taxon>Gammaproteobacteria</taxon>
        <taxon>Candidatus Kentrum</taxon>
    </lineage>
</organism>
<dbReference type="GO" id="GO:0046872">
    <property type="term" value="F:metal ion binding"/>
    <property type="evidence" value="ECO:0007669"/>
    <property type="project" value="UniProtKB-KW"/>
</dbReference>
<dbReference type="EMBL" id="CAADFA010000012">
    <property type="protein sequence ID" value="VFJ44531.1"/>
    <property type="molecule type" value="Genomic_DNA"/>
</dbReference>
<evidence type="ECO:0000313" key="11">
    <source>
        <dbReference type="EMBL" id="VFK05994.1"/>
    </source>
</evidence>
<evidence type="ECO:0000256" key="3">
    <source>
        <dbReference type="ARBA" id="ARBA00022722"/>
    </source>
</evidence>
<dbReference type="Gene3D" id="3.40.50.1010">
    <property type="entry name" value="5'-nuclease"/>
    <property type="match status" value="1"/>
</dbReference>
<evidence type="ECO:0000259" key="8">
    <source>
        <dbReference type="SMART" id="SM00670"/>
    </source>
</evidence>
<sequence length="146" mass="16306">MTEYVFDTSALIAYLQDEEGAETIAGLLGKALDGEVRIFISTITALEVFSVSVKTRGKAVAEERLELMEDLPLIEEPLVPDLRRIIGEMQFSIINGITAIKRLDFADSCIAGLARSKNAVLVHRDRHFKSVENEIEQLPLPYHEYG</sequence>
<comment type="similarity">
    <text evidence="7">Belongs to the PINc/VapC protein family.</text>
</comment>
<dbReference type="GO" id="GO:0004518">
    <property type="term" value="F:nuclease activity"/>
    <property type="evidence" value="ECO:0007669"/>
    <property type="project" value="UniProtKB-KW"/>
</dbReference>
<dbReference type="InterPro" id="IPR050556">
    <property type="entry name" value="Type_II_TA_system_RNase"/>
</dbReference>
<dbReference type="SMART" id="SM00670">
    <property type="entry name" value="PINc"/>
    <property type="match status" value="1"/>
</dbReference>
<dbReference type="GO" id="GO:0016787">
    <property type="term" value="F:hydrolase activity"/>
    <property type="evidence" value="ECO:0007669"/>
    <property type="project" value="UniProtKB-KW"/>
</dbReference>
<dbReference type="PANTHER" id="PTHR33653:SF1">
    <property type="entry name" value="RIBONUCLEASE VAPC2"/>
    <property type="match status" value="1"/>
</dbReference>
<evidence type="ECO:0000256" key="7">
    <source>
        <dbReference type="ARBA" id="ARBA00038093"/>
    </source>
</evidence>
<dbReference type="PANTHER" id="PTHR33653">
    <property type="entry name" value="RIBONUCLEASE VAPC2"/>
    <property type="match status" value="1"/>
</dbReference>
<dbReference type="InterPro" id="IPR029060">
    <property type="entry name" value="PIN-like_dom_sf"/>
</dbReference>
<dbReference type="Pfam" id="PF01850">
    <property type="entry name" value="PIN"/>
    <property type="match status" value="1"/>
</dbReference>
<keyword evidence="2" id="KW-1277">Toxin-antitoxin system</keyword>
<dbReference type="AlphaFoldDB" id="A0A450RY20"/>
<evidence type="ECO:0000256" key="6">
    <source>
        <dbReference type="ARBA" id="ARBA00022842"/>
    </source>
</evidence>
<comment type="cofactor">
    <cofactor evidence="1">
        <name>Mg(2+)</name>
        <dbReference type="ChEBI" id="CHEBI:18420"/>
    </cofactor>
</comment>
<protein>
    <submittedName>
        <fullName evidence="9">Ribonuclease VapC</fullName>
    </submittedName>
</protein>
<accession>A0A450RY20</accession>
<evidence type="ECO:0000256" key="5">
    <source>
        <dbReference type="ARBA" id="ARBA00022801"/>
    </source>
</evidence>
<evidence type="ECO:0000256" key="4">
    <source>
        <dbReference type="ARBA" id="ARBA00022723"/>
    </source>
</evidence>
<reference evidence="9" key="1">
    <citation type="submission" date="2019-02" db="EMBL/GenBank/DDBJ databases">
        <authorList>
            <person name="Gruber-Vodicka R. H."/>
            <person name="Seah K. B. B."/>
        </authorList>
    </citation>
    <scope>NUCLEOTIDE SEQUENCE</scope>
    <source>
        <strain evidence="9">BECK_BZ163</strain>
        <strain evidence="11">BECK_BZ164</strain>
        <strain evidence="10">BECK_BZ165</strain>
    </source>
</reference>